<dbReference type="AlphaFoldDB" id="A0AAD4NL00"/>
<dbReference type="GO" id="GO:0005739">
    <property type="term" value="C:mitochondrion"/>
    <property type="evidence" value="ECO:0007669"/>
    <property type="project" value="UniProtKB-SubCell"/>
</dbReference>
<dbReference type="InterPro" id="IPR044444">
    <property type="entry name" value="Ribosomal_mL44_DSRM_metazoa"/>
</dbReference>
<dbReference type="Gene3D" id="1.10.1520.10">
    <property type="entry name" value="Ribonuclease III domain"/>
    <property type="match status" value="1"/>
</dbReference>
<feature type="domain" description="Large ribosomal subunit protein mL44 endonuclease" evidence="9">
    <location>
        <begin position="61"/>
        <end position="202"/>
    </location>
</feature>
<dbReference type="GO" id="GO:0003725">
    <property type="term" value="F:double-stranded RNA binding"/>
    <property type="evidence" value="ECO:0007669"/>
    <property type="project" value="InterPro"/>
</dbReference>
<dbReference type="EMBL" id="JAKKPZ010000001">
    <property type="protein sequence ID" value="KAI1729434.1"/>
    <property type="molecule type" value="Genomic_DNA"/>
</dbReference>
<evidence type="ECO:0000256" key="4">
    <source>
        <dbReference type="ARBA" id="ARBA00023128"/>
    </source>
</evidence>
<dbReference type="InterPro" id="IPR055189">
    <property type="entry name" value="RM44_endonuclase"/>
</dbReference>
<evidence type="ECO:0000313" key="11">
    <source>
        <dbReference type="Proteomes" id="UP001201812"/>
    </source>
</evidence>
<organism evidence="10 11">
    <name type="scientific">Ditylenchus destructor</name>
    <dbReference type="NCBI Taxonomy" id="166010"/>
    <lineage>
        <taxon>Eukaryota</taxon>
        <taxon>Metazoa</taxon>
        <taxon>Ecdysozoa</taxon>
        <taxon>Nematoda</taxon>
        <taxon>Chromadorea</taxon>
        <taxon>Rhabditida</taxon>
        <taxon>Tylenchina</taxon>
        <taxon>Tylenchomorpha</taxon>
        <taxon>Sphaerularioidea</taxon>
        <taxon>Anguinidae</taxon>
        <taxon>Anguininae</taxon>
        <taxon>Ditylenchus</taxon>
    </lineage>
</organism>
<keyword evidence="11" id="KW-1185">Reference proteome</keyword>
<dbReference type="SUPFAM" id="SSF69065">
    <property type="entry name" value="RNase III domain-like"/>
    <property type="match status" value="1"/>
</dbReference>
<keyword evidence="3" id="KW-0689">Ribosomal protein</keyword>
<dbReference type="GO" id="GO:1990904">
    <property type="term" value="C:ribonucleoprotein complex"/>
    <property type="evidence" value="ECO:0007669"/>
    <property type="project" value="UniProtKB-KW"/>
</dbReference>
<accession>A0AAD4NL00</accession>
<evidence type="ECO:0000256" key="6">
    <source>
        <dbReference type="ARBA" id="ARBA00024034"/>
    </source>
</evidence>
<evidence type="ECO:0000259" key="8">
    <source>
        <dbReference type="Pfam" id="PF22892"/>
    </source>
</evidence>
<dbReference type="InterPro" id="IPR036389">
    <property type="entry name" value="RNase_III_sf"/>
</dbReference>
<sequence length="408" mass="46524">MISSNCRRAFCVRERVSAVLLTHCRHLRSYWERGLAKDLYHRRQLLGPEPVVHRSAYPNWNYPSEISALKHRLGIPQISTGLLVRALTNTSFFTRNDMSEGAQYPQPAKNENSLLDTDVEVNDKLVDKGLEITERLTLGFLRCHFPLAPEEFICKLVAHMLSEESMSELATSLGINHLVRTGEFPPTNATMSNAVYALVGAISSPQNAQHFVLRFILPRLGEISLCDILPFRHPLTILTDYLNRSKTHQWRNEVLRDGGAMSAMPFYLVGIYANGQFMGQSPGERLSIAVDLAAQDALLKLWNVSNDNRVFPFKNIDIYQESFKNQSFNAQNHSLREVCQESTNLDLYSPEELLMDPIDLEEQAIRYQTKVAEEVGIPYRKRLMHKFSRGTFTANTQRKFVKPIPSKI</sequence>
<dbReference type="Pfam" id="PF22892">
    <property type="entry name" value="DSRM_MRPL44"/>
    <property type="match status" value="1"/>
</dbReference>
<dbReference type="Pfam" id="PF22935">
    <property type="entry name" value="RM44_endonuclase"/>
    <property type="match status" value="1"/>
</dbReference>
<proteinExistence type="inferred from homology"/>
<keyword evidence="4" id="KW-0496">Mitochondrion</keyword>
<dbReference type="GO" id="GO:0004525">
    <property type="term" value="F:ribonuclease III activity"/>
    <property type="evidence" value="ECO:0007669"/>
    <property type="project" value="InterPro"/>
</dbReference>
<evidence type="ECO:0000256" key="3">
    <source>
        <dbReference type="ARBA" id="ARBA00022980"/>
    </source>
</evidence>
<dbReference type="InterPro" id="IPR000999">
    <property type="entry name" value="RNase_III_dom"/>
</dbReference>
<reference evidence="10" key="1">
    <citation type="submission" date="2022-01" db="EMBL/GenBank/DDBJ databases">
        <title>Genome Sequence Resource for Two Populations of Ditylenchus destructor, the Migratory Endoparasitic Phytonematode.</title>
        <authorList>
            <person name="Zhang H."/>
            <person name="Lin R."/>
            <person name="Xie B."/>
        </authorList>
    </citation>
    <scope>NUCLEOTIDE SEQUENCE</scope>
    <source>
        <strain evidence="10">BazhouSP</strain>
    </source>
</reference>
<evidence type="ECO:0000256" key="5">
    <source>
        <dbReference type="ARBA" id="ARBA00023274"/>
    </source>
</evidence>
<dbReference type="Proteomes" id="UP001201812">
    <property type="component" value="Unassembled WGS sequence"/>
</dbReference>
<evidence type="ECO:0000256" key="2">
    <source>
        <dbReference type="ARBA" id="ARBA00022946"/>
    </source>
</evidence>
<evidence type="ECO:0000256" key="7">
    <source>
        <dbReference type="ARBA" id="ARBA00035187"/>
    </source>
</evidence>
<comment type="caution">
    <text evidence="10">The sequence shown here is derived from an EMBL/GenBank/DDBJ whole genome shotgun (WGS) entry which is preliminary data.</text>
</comment>
<keyword evidence="5" id="KW-0687">Ribonucleoprotein</keyword>
<comment type="subcellular location">
    <subcellularLocation>
        <location evidence="1">Mitochondrion</location>
    </subcellularLocation>
</comment>
<evidence type="ECO:0000313" key="10">
    <source>
        <dbReference type="EMBL" id="KAI1729434.1"/>
    </source>
</evidence>
<gene>
    <name evidence="10" type="ORF">DdX_01675</name>
</gene>
<evidence type="ECO:0000259" key="9">
    <source>
        <dbReference type="Pfam" id="PF22935"/>
    </source>
</evidence>
<comment type="similarity">
    <text evidence="6">Belongs to the ribonuclease III family. Mitochondrion-specific ribosomal protein mL44 subfamily.</text>
</comment>
<dbReference type="CDD" id="cd00593">
    <property type="entry name" value="RIBOc"/>
    <property type="match status" value="1"/>
</dbReference>
<dbReference type="Gene3D" id="3.30.160.20">
    <property type="match status" value="1"/>
</dbReference>
<protein>
    <recommendedName>
        <fullName evidence="7">Large ribosomal subunit protein mL44</fullName>
    </recommendedName>
</protein>
<dbReference type="GO" id="GO:0005840">
    <property type="term" value="C:ribosome"/>
    <property type="evidence" value="ECO:0007669"/>
    <property type="project" value="UniProtKB-KW"/>
</dbReference>
<feature type="domain" description="Large ribosomal subunit protein mL44 dsRNA binding" evidence="8">
    <location>
        <begin position="229"/>
        <end position="339"/>
    </location>
</feature>
<evidence type="ECO:0000256" key="1">
    <source>
        <dbReference type="ARBA" id="ARBA00004173"/>
    </source>
</evidence>
<name>A0AAD4NL00_9BILA</name>
<keyword evidence="2" id="KW-0809">Transit peptide</keyword>
<dbReference type="GO" id="GO:0006396">
    <property type="term" value="P:RNA processing"/>
    <property type="evidence" value="ECO:0007669"/>
    <property type="project" value="InterPro"/>
</dbReference>